<dbReference type="Pfam" id="PF13306">
    <property type="entry name" value="LRR_5"/>
    <property type="match status" value="7"/>
</dbReference>
<sequence>MKRLDVFSMQIVTKYLVNSTDFINVVCVSKKYQYVLDRIRINPIQITPNNMKLFPNIQTLNLFSPFDIQLTNTTIERLQFSYPISYDKYLEEKKRFNICHFVKYTKTDREKYGNTIPQNVYCIDNNCFEDCEQQVIKIPYSVRVILDNSFKYAHIREIYIPNSVTFLGDNAFDGCTNLTHVALPFSLKYIPPLTFNRCVSLNKVDIPSSITGFGCECFGRGCGIESIVVTPNICVSFDAFEYSNLNHIEFVGQSIIADNVCNHCLLLKSVKMDTTVKIIGSYSFYQCEKLEEIDVPSSLQIIENSAFRNCTSLRRFVIPQGLLYIDSLVFCNCSSLEELNFKESTKFCGIDTLTNCTKLSALTLPNFNGKLTFAINKDEEQIVNKFGYTALDVVIDVDDECPPNYTNEEDKIADEKLHEVKTNSNCNEVVLYNLEQCKVFDFHEAEKIDGEFFQYNDYLQTVYYPSTLVDFNLRSIYNEAQNPVEISENCCINMYKYFSYDTTHNFVFPTSITKIGKHSIWYGVENTFIVPSTVVEIGKNTFSEYNYLEELVIPSSVTKIGKGFVSGCSLLTSLVCENGTSFDLKNITESDDIIVQKLTENTTLTKLVIPNGVTYVYNYISKLVDLKELSLPSTLKKADKYLFFYNKKLTKIETNGVDRDIFVVSYECHLRLKALGFNFNNIKLTEGDMKEFGYIWDPQLCWQDKRFVELQMEKMQVTHTIDTSNEHHLRYLKYSADVKIATCYNKCVKMSDNVKLYPRMFVDWVNLTSVILPNNVVKIPYSCFVNCFSMKTIELPTSVTKISERCFEGCVLLTSISCNTNVILGNKCFCSCDSLVSIPQTKYFRNSVFERCTSLSEIALFDGLETIPHCAFFRCYKLSKIRIPTSVTCIGKFAFKNCISLTSFNSANVLLVEDGCFMNCEKLKTVYFNQKNVQINFDVFSECTSLQEIQIGNASITHCDFEVSFTTRKYFFDKIGVVCNNVVLTRRDVDAFGLSTLNETCIHRVDEGCFFNNRSLTKIIFPSHIKSVGYYSCFSCVNLKEVVLPEGITEIPAHMFDLCTSLSSIIIPTSVTKFGTNCFFSCDLLRDNPSIPKEAFDYGKAHKLGSNNLD</sequence>
<evidence type="ECO:0008006" key="3">
    <source>
        <dbReference type="Google" id="ProtNLM"/>
    </source>
</evidence>
<protein>
    <recommendedName>
        <fullName evidence="3">Leucine rich repeat containing protein BspA family protein</fullName>
    </recommendedName>
</protein>
<evidence type="ECO:0000313" key="1">
    <source>
        <dbReference type="EMBL" id="ELP84687.1"/>
    </source>
</evidence>
<dbReference type="KEGG" id="eiv:EIN_173620"/>
<dbReference type="Gene3D" id="3.80.10.10">
    <property type="entry name" value="Ribonuclease Inhibitor"/>
    <property type="match status" value="6"/>
</dbReference>
<evidence type="ECO:0000313" key="2">
    <source>
        <dbReference type="Proteomes" id="UP000014680"/>
    </source>
</evidence>
<dbReference type="EMBL" id="KB207112">
    <property type="protein sequence ID" value="ELP84687.1"/>
    <property type="molecule type" value="Genomic_DNA"/>
</dbReference>
<dbReference type="InterPro" id="IPR026906">
    <property type="entry name" value="LRR_5"/>
</dbReference>
<dbReference type="Proteomes" id="UP000014680">
    <property type="component" value="Unassembled WGS sequence"/>
</dbReference>
<gene>
    <name evidence="1" type="ORF">EIN_173620</name>
</gene>
<dbReference type="AlphaFoldDB" id="A0A0A1TW07"/>
<keyword evidence="2" id="KW-1185">Reference proteome</keyword>
<dbReference type="PANTHER" id="PTHR45661">
    <property type="entry name" value="SURFACE ANTIGEN"/>
    <property type="match status" value="1"/>
</dbReference>
<dbReference type="SUPFAM" id="SSF52058">
    <property type="entry name" value="L domain-like"/>
    <property type="match status" value="3"/>
</dbReference>
<proteinExistence type="predicted"/>
<organism evidence="1 2">
    <name type="scientific">Entamoeba invadens IP1</name>
    <dbReference type="NCBI Taxonomy" id="370355"/>
    <lineage>
        <taxon>Eukaryota</taxon>
        <taxon>Amoebozoa</taxon>
        <taxon>Evosea</taxon>
        <taxon>Archamoebae</taxon>
        <taxon>Mastigamoebida</taxon>
        <taxon>Entamoebidae</taxon>
        <taxon>Entamoeba</taxon>
    </lineage>
</organism>
<dbReference type="RefSeq" id="XP_004184033.1">
    <property type="nucleotide sequence ID" value="XM_004183985.1"/>
</dbReference>
<accession>A0A0A1TW07</accession>
<dbReference type="PANTHER" id="PTHR45661:SF3">
    <property type="entry name" value="IG-LIKE DOMAIN-CONTAINING PROTEIN"/>
    <property type="match status" value="1"/>
</dbReference>
<dbReference type="GeneID" id="14883406"/>
<dbReference type="VEuPathDB" id="AmoebaDB:EIN_173620"/>
<reference evidence="1 2" key="1">
    <citation type="submission" date="2012-10" db="EMBL/GenBank/DDBJ databases">
        <authorList>
            <person name="Zafar N."/>
            <person name="Inman J."/>
            <person name="Hall N."/>
            <person name="Lorenzi H."/>
            <person name="Caler E."/>
        </authorList>
    </citation>
    <scope>NUCLEOTIDE SEQUENCE [LARGE SCALE GENOMIC DNA]</scope>
    <source>
        <strain evidence="1 2">IP1</strain>
    </source>
</reference>
<dbReference type="InterPro" id="IPR032675">
    <property type="entry name" value="LRR_dom_sf"/>
</dbReference>
<dbReference type="OrthoDB" id="27520at2759"/>
<dbReference type="InterPro" id="IPR053139">
    <property type="entry name" value="Surface_bspA-like"/>
</dbReference>
<name>A0A0A1TW07_ENTIV</name>